<evidence type="ECO:0000313" key="6">
    <source>
        <dbReference type="EMBL" id="KAJ4834717.1"/>
    </source>
</evidence>
<feature type="domain" description="Strictosidine synthase conserved region" evidence="5">
    <location>
        <begin position="152"/>
        <end position="236"/>
    </location>
</feature>
<organism evidence="6 7">
    <name type="scientific">Turnera subulata</name>
    <dbReference type="NCBI Taxonomy" id="218843"/>
    <lineage>
        <taxon>Eukaryota</taxon>
        <taxon>Viridiplantae</taxon>
        <taxon>Streptophyta</taxon>
        <taxon>Embryophyta</taxon>
        <taxon>Tracheophyta</taxon>
        <taxon>Spermatophyta</taxon>
        <taxon>Magnoliopsida</taxon>
        <taxon>eudicotyledons</taxon>
        <taxon>Gunneridae</taxon>
        <taxon>Pentapetalae</taxon>
        <taxon>rosids</taxon>
        <taxon>fabids</taxon>
        <taxon>Malpighiales</taxon>
        <taxon>Passifloraceae</taxon>
        <taxon>Turnera</taxon>
    </lineage>
</organism>
<reference evidence="6" key="2">
    <citation type="journal article" date="2023" name="Plants (Basel)">
        <title>Annotation of the Turnera subulata (Passifloraceae) Draft Genome Reveals the S-Locus Evolved after the Divergence of Turneroideae from Passifloroideae in a Stepwise Manner.</title>
        <authorList>
            <person name="Henning P.M."/>
            <person name="Roalson E.H."/>
            <person name="Mir W."/>
            <person name="McCubbin A.G."/>
            <person name="Shore J.S."/>
        </authorList>
    </citation>
    <scope>NUCLEOTIDE SEQUENCE</scope>
    <source>
        <strain evidence="6">F60SS</strain>
    </source>
</reference>
<evidence type="ECO:0000256" key="4">
    <source>
        <dbReference type="ARBA" id="ARBA00023180"/>
    </source>
</evidence>
<gene>
    <name evidence="6" type="ORF">Tsubulata_007672</name>
</gene>
<dbReference type="Proteomes" id="UP001141552">
    <property type="component" value="Unassembled WGS sequence"/>
</dbReference>
<name>A0A9Q0FNI9_9ROSI</name>
<keyword evidence="7" id="KW-1185">Reference proteome</keyword>
<dbReference type="InterPro" id="IPR018119">
    <property type="entry name" value="Strictosidine_synth_cons-reg"/>
</dbReference>
<keyword evidence="3" id="KW-0926">Vacuole</keyword>
<dbReference type="PANTHER" id="PTHR10426">
    <property type="entry name" value="STRICTOSIDINE SYNTHASE-RELATED"/>
    <property type="match status" value="1"/>
</dbReference>
<comment type="caution">
    <text evidence="6">The sequence shown here is derived from an EMBL/GenBank/DDBJ whole genome shotgun (WGS) entry which is preliminary data.</text>
</comment>
<evidence type="ECO:0000313" key="7">
    <source>
        <dbReference type="Proteomes" id="UP001141552"/>
    </source>
</evidence>
<reference evidence="6" key="1">
    <citation type="submission" date="2022-02" db="EMBL/GenBank/DDBJ databases">
        <authorList>
            <person name="Henning P.M."/>
            <person name="McCubbin A.G."/>
            <person name="Shore J.S."/>
        </authorList>
    </citation>
    <scope>NUCLEOTIDE SEQUENCE</scope>
    <source>
        <strain evidence="6">F60SS</strain>
        <tissue evidence="6">Leaves</tissue>
    </source>
</reference>
<dbReference type="FunFam" id="2.120.10.30:FF:000066">
    <property type="entry name" value="ABC transporter permease protein"/>
    <property type="match status" value="1"/>
</dbReference>
<evidence type="ECO:0000259" key="5">
    <source>
        <dbReference type="Pfam" id="PF03088"/>
    </source>
</evidence>
<protein>
    <recommendedName>
        <fullName evidence="5">Strictosidine synthase conserved region domain-containing protein</fullName>
    </recommendedName>
</protein>
<comment type="subcellular location">
    <subcellularLocation>
        <location evidence="1">Vacuole</location>
    </subcellularLocation>
</comment>
<dbReference type="InterPro" id="IPR011042">
    <property type="entry name" value="6-blade_b-propeller_TolB-like"/>
</dbReference>
<evidence type="ECO:0000256" key="1">
    <source>
        <dbReference type="ARBA" id="ARBA00004116"/>
    </source>
</evidence>
<dbReference type="AlphaFoldDB" id="A0A9Q0FNI9"/>
<dbReference type="SUPFAM" id="SSF63829">
    <property type="entry name" value="Calcium-dependent phosphotriesterase"/>
    <property type="match status" value="1"/>
</dbReference>
<dbReference type="GO" id="GO:0016787">
    <property type="term" value="F:hydrolase activity"/>
    <property type="evidence" value="ECO:0007669"/>
    <property type="project" value="TreeGrafter"/>
</dbReference>
<keyword evidence="4" id="KW-0325">Glycoprotein</keyword>
<dbReference type="OrthoDB" id="5307922at2759"/>
<dbReference type="GO" id="GO:0012505">
    <property type="term" value="C:endomembrane system"/>
    <property type="evidence" value="ECO:0007669"/>
    <property type="project" value="TreeGrafter"/>
</dbReference>
<evidence type="ECO:0000256" key="3">
    <source>
        <dbReference type="ARBA" id="ARBA00022554"/>
    </source>
</evidence>
<comment type="similarity">
    <text evidence="2">Belongs to the strictosidine synthase family.</text>
</comment>
<dbReference type="EMBL" id="JAKUCV010004633">
    <property type="protein sequence ID" value="KAJ4834717.1"/>
    <property type="molecule type" value="Genomic_DNA"/>
</dbReference>
<sequence>MKRFLTTCSGILAVCLVAIALQIFLYSPISPELLELPPALFASKLPTNKHLQGVIKLGEGFVVAAEDVAVDKEGVLYTGTRDGWIKRLHRNGTMENWKKTQGKHLLGLATSKDGSIVACHAELGLLKVNEDGIVVLTSHYNGSKLSLTDAVVEASDGSLYFTDASSKFGLEEWYLDFLEAKPHGKLLKYDPSSHETSLVLDDLCFPNGVALSRDEDYLIFCETWKFRCIKYWLKGENRGKTEIFIDNLPGGPDNIHLAPDGSYWIALVQWVTEGFEFLHTSKTAKHLVATFPKLAKLTYSALKKATVVNVGADGKIIRRLDDPDGKVISAVTAALQHEDYLYLGNLNSNFIGKLPLKSI</sequence>
<proteinExistence type="inferred from homology"/>
<dbReference type="Pfam" id="PF03088">
    <property type="entry name" value="Str_synth"/>
    <property type="match status" value="1"/>
</dbReference>
<dbReference type="Pfam" id="PF20067">
    <property type="entry name" value="SSL_N"/>
    <property type="match status" value="1"/>
</dbReference>
<dbReference type="PANTHER" id="PTHR10426:SF68">
    <property type="entry name" value="OS07G0614000 PROTEIN"/>
    <property type="match status" value="1"/>
</dbReference>
<dbReference type="Gene3D" id="2.120.10.30">
    <property type="entry name" value="TolB, C-terminal domain"/>
    <property type="match status" value="1"/>
</dbReference>
<dbReference type="GO" id="GO:0005773">
    <property type="term" value="C:vacuole"/>
    <property type="evidence" value="ECO:0007669"/>
    <property type="project" value="UniProtKB-SubCell"/>
</dbReference>
<accession>A0A9Q0FNI9</accession>
<evidence type="ECO:0000256" key="2">
    <source>
        <dbReference type="ARBA" id="ARBA00009191"/>
    </source>
</evidence>